<sequence>MIVEEASLTRLCLGASPVHTVPSFSYNHPVLLNHTHKYVLTYILIQVTNINGLPLHAHDIQTLSRVRDIFLRFLLPSILSSPWESVLRCVQYILI</sequence>
<keyword evidence="2" id="KW-1185">Reference proteome</keyword>
<dbReference type="EMBL" id="CABIJS010000144">
    <property type="protein sequence ID" value="VUZ44808.1"/>
    <property type="molecule type" value="Genomic_DNA"/>
</dbReference>
<reference evidence="1 2" key="1">
    <citation type="submission" date="2019-07" db="EMBL/GenBank/DDBJ databases">
        <authorList>
            <person name="Jastrzebski P J."/>
            <person name="Paukszto L."/>
            <person name="Jastrzebski P J."/>
        </authorList>
    </citation>
    <scope>NUCLEOTIDE SEQUENCE [LARGE SCALE GENOMIC DNA]</scope>
    <source>
        <strain evidence="1 2">WMS-il1</strain>
    </source>
</reference>
<name>A0A564YDK4_HYMDI</name>
<proteinExistence type="predicted"/>
<accession>A0A564YDK4</accession>
<evidence type="ECO:0000313" key="1">
    <source>
        <dbReference type="EMBL" id="VUZ44808.1"/>
    </source>
</evidence>
<protein>
    <submittedName>
        <fullName evidence="1">Uncharacterized protein</fullName>
    </submittedName>
</protein>
<evidence type="ECO:0000313" key="2">
    <source>
        <dbReference type="Proteomes" id="UP000321570"/>
    </source>
</evidence>
<dbReference type="Proteomes" id="UP000321570">
    <property type="component" value="Unassembled WGS sequence"/>
</dbReference>
<dbReference type="AlphaFoldDB" id="A0A564YDK4"/>
<organism evidence="1 2">
    <name type="scientific">Hymenolepis diminuta</name>
    <name type="common">Rat tapeworm</name>
    <dbReference type="NCBI Taxonomy" id="6216"/>
    <lineage>
        <taxon>Eukaryota</taxon>
        <taxon>Metazoa</taxon>
        <taxon>Spiralia</taxon>
        <taxon>Lophotrochozoa</taxon>
        <taxon>Platyhelminthes</taxon>
        <taxon>Cestoda</taxon>
        <taxon>Eucestoda</taxon>
        <taxon>Cyclophyllidea</taxon>
        <taxon>Hymenolepididae</taxon>
        <taxon>Hymenolepis</taxon>
    </lineage>
</organism>
<gene>
    <name evidence="1" type="ORF">WMSIL1_LOCUS4889</name>
</gene>